<proteinExistence type="predicted"/>
<evidence type="ECO:0000256" key="1">
    <source>
        <dbReference type="SAM" id="MobiDB-lite"/>
    </source>
</evidence>
<feature type="region of interest" description="Disordered" evidence="1">
    <location>
        <begin position="11"/>
        <end position="40"/>
    </location>
</feature>
<feature type="region of interest" description="Disordered" evidence="1">
    <location>
        <begin position="249"/>
        <end position="274"/>
    </location>
</feature>
<name>A0AAV6IAY2_9ERIC</name>
<dbReference type="InterPro" id="IPR009003">
    <property type="entry name" value="Peptidase_S1_PA"/>
</dbReference>
<dbReference type="Proteomes" id="UP000823749">
    <property type="component" value="Chromosome 11"/>
</dbReference>
<sequence>MFSNLKILDRRRHHLTTTATKSPVHKPTSSSPANPLPPLQQTHFLHSTAKRRERRLHFTVTKAVAVESSIQYADCRRSHPENDDLPPPSPIDLGRFGALVLKHGVFMGIGFVVSKSGHLLTAAHNLVTAINIEEDEEYLHHLGHVVVFSKKDADIDPVRVVTECLIEKRTFLSTFDVPETFKMVEIDMSAGPGQSGGALFSIGGWNYVYYSYSQHAYHWIVYDPIVFEAIHHFFDPFDVLTVLAERQEGAREGERAKDEEEFDSAKEIDSAEEN</sequence>
<gene>
    <name evidence="2" type="ORF">RHGRI_032093</name>
</gene>
<protein>
    <submittedName>
        <fullName evidence="2">Uncharacterized protein</fullName>
    </submittedName>
</protein>
<dbReference type="EMBL" id="JACTNZ010000011">
    <property type="protein sequence ID" value="KAG5525678.1"/>
    <property type="molecule type" value="Genomic_DNA"/>
</dbReference>
<accession>A0AAV6IAY2</accession>
<evidence type="ECO:0000313" key="3">
    <source>
        <dbReference type="Proteomes" id="UP000823749"/>
    </source>
</evidence>
<dbReference type="SUPFAM" id="SSF50494">
    <property type="entry name" value="Trypsin-like serine proteases"/>
    <property type="match status" value="1"/>
</dbReference>
<evidence type="ECO:0000313" key="2">
    <source>
        <dbReference type="EMBL" id="KAG5525678.1"/>
    </source>
</evidence>
<reference evidence="2" key="1">
    <citation type="submission" date="2020-08" db="EMBL/GenBank/DDBJ databases">
        <title>Plant Genome Project.</title>
        <authorList>
            <person name="Zhang R.-G."/>
        </authorList>
    </citation>
    <scope>NUCLEOTIDE SEQUENCE</scope>
    <source>
        <strain evidence="2">WSP0</strain>
        <tissue evidence="2">Leaf</tissue>
    </source>
</reference>
<keyword evidence="3" id="KW-1185">Reference proteome</keyword>
<feature type="compositionally biased region" description="Polar residues" evidence="1">
    <location>
        <begin position="16"/>
        <end position="40"/>
    </location>
</feature>
<organism evidence="2 3">
    <name type="scientific">Rhododendron griersonianum</name>
    <dbReference type="NCBI Taxonomy" id="479676"/>
    <lineage>
        <taxon>Eukaryota</taxon>
        <taxon>Viridiplantae</taxon>
        <taxon>Streptophyta</taxon>
        <taxon>Embryophyta</taxon>
        <taxon>Tracheophyta</taxon>
        <taxon>Spermatophyta</taxon>
        <taxon>Magnoliopsida</taxon>
        <taxon>eudicotyledons</taxon>
        <taxon>Gunneridae</taxon>
        <taxon>Pentapetalae</taxon>
        <taxon>asterids</taxon>
        <taxon>Ericales</taxon>
        <taxon>Ericaceae</taxon>
        <taxon>Ericoideae</taxon>
        <taxon>Rhodoreae</taxon>
        <taxon>Rhododendron</taxon>
    </lineage>
</organism>
<dbReference type="AlphaFoldDB" id="A0AAV6IAY2"/>
<comment type="caution">
    <text evidence="2">The sequence shown here is derived from an EMBL/GenBank/DDBJ whole genome shotgun (WGS) entry which is preliminary data.</text>
</comment>